<reference evidence="1 2" key="1">
    <citation type="submission" date="2018-11" db="EMBL/GenBank/DDBJ databases">
        <title>Chitinophaga lutea sp.nov., isolate from arsenic contaminated soil.</title>
        <authorList>
            <person name="Zong Y."/>
        </authorList>
    </citation>
    <scope>NUCLEOTIDE SEQUENCE [LARGE SCALE GENOMIC DNA]</scope>
    <source>
        <strain evidence="1 2">ZY74</strain>
    </source>
</reference>
<keyword evidence="2" id="KW-1185">Reference proteome</keyword>
<dbReference type="EMBL" id="RPDH01000001">
    <property type="protein sequence ID" value="RPE12822.1"/>
    <property type="molecule type" value="Genomic_DNA"/>
</dbReference>
<evidence type="ECO:0000313" key="1">
    <source>
        <dbReference type="EMBL" id="RPE12822.1"/>
    </source>
</evidence>
<proteinExistence type="predicted"/>
<organism evidence="1 2">
    <name type="scientific">Chitinophaga lutea</name>
    <dbReference type="NCBI Taxonomy" id="2488634"/>
    <lineage>
        <taxon>Bacteria</taxon>
        <taxon>Pseudomonadati</taxon>
        <taxon>Bacteroidota</taxon>
        <taxon>Chitinophagia</taxon>
        <taxon>Chitinophagales</taxon>
        <taxon>Chitinophagaceae</taxon>
        <taxon>Chitinophaga</taxon>
    </lineage>
</organism>
<dbReference type="AlphaFoldDB" id="A0A3N4PVZ6"/>
<dbReference type="RefSeq" id="WP_123845337.1">
    <property type="nucleotide sequence ID" value="NZ_RPDH01000001.1"/>
</dbReference>
<comment type="caution">
    <text evidence="1">The sequence shown here is derived from an EMBL/GenBank/DDBJ whole genome shotgun (WGS) entry which is preliminary data.</text>
</comment>
<accession>A0A3N4PVZ6</accession>
<sequence>MEKKYDFTTENFTRIINSDTVPAHDHNGLDLEFGDTEITIKKPYIDADGEEMGNSIFILHDNTLCISMRSEGGFLFTFYRENENESFKNLEAGSPDSIKEFTWQIWTKIVNYIDDMNAGKTPFHAFREQFGIYSVPYDLEKLFEFEKEYGGGSYADGFYLNAIDKTGLKTYSEEEGFLNSFIEFATATGGGSIYAIWVINENLDKCPIVVFGDEGGIHLVAKNTTDLIHLLGYDVEIFVDWSSAYFYKGGENDNRSEHRDAFLAWSKTNFGLEPVRTDEEAAAIVQVASDQYADSLYDFLIKYDIDVEEGYETVQKHRSFEAFEKNFQGRETPQELVSLYAFQQSHANYSQYFLLRGYDSSILKTWSQSDAFISAVIPFARATSFGACYALWDERLGKETKDMPVIVLDRENGIDVVAENVLQLLRLLTYDIEPVLDGECFKLSNDKDSYSLSNNIDAYRSWLTDNFKIAPVEEPYEEIIDPAQAKFSDAFWHWENLHRPDK</sequence>
<protein>
    <submittedName>
        <fullName evidence="1">Uncharacterized protein</fullName>
    </submittedName>
</protein>
<evidence type="ECO:0000313" key="2">
    <source>
        <dbReference type="Proteomes" id="UP000278351"/>
    </source>
</evidence>
<dbReference type="OrthoDB" id="9179578at2"/>
<name>A0A3N4PVZ6_9BACT</name>
<dbReference type="Proteomes" id="UP000278351">
    <property type="component" value="Unassembled WGS sequence"/>
</dbReference>
<gene>
    <name evidence="1" type="ORF">EGT74_04565</name>
</gene>